<evidence type="ECO:0000256" key="2">
    <source>
        <dbReference type="SAM" id="Phobius"/>
    </source>
</evidence>
<feature type="domain" description="HD/PDEase" evidence="3">
    <location>
        <begin position="566"/>
        <end position="725"/>
    </location>
</feature>
<dbReference type="InterPro" id="IPR003607">
    <property type="entry name" value="HD/PDEase_dom"/>
</dbReference>
<dbReference type="Gene3D" id="1.10.3210.10">
    <property type="entry name" value="Hypothetical protein af1432"/>
    <property type="match status" value="1"/>
</dbReference>
<dbReference type="InterPro" id="IPR011624">
    <property type="entry name" value="Metal-dep_PHydrolase_7TM_extra"/>
</dbReference>
<dbReference type="InterPro" id="IPR052722">
    <property type="entry name" value="PgpH_phosphodiesterase"/>
</dbReference>
<feature type="transmembrane region" description="Helical" evidence="2">
    <location>
        <begin position="415"/>
        <end position="432"/>
    </location>
</feature>
<dbReference type="CDD" id="cd00077">
    <property type="entry name" value="HDc"/>
    <property type="match status" value="1"/>
</dbReference>
<dbReference type="EMBL" id="AP024355">
    <property type="protein sequence ID" value="BCR05222.1"/>
    <property type="molecule type" value="Genomic_DNA"/>
</dbReference>
<name>A0ABN6DYL6_9BACT</name>
<dbReference type="Pfam" id="PF07697">
    <property type="entry name" value="7TMR-HDED"/>
    <property type="match status" value="1"/>
</dbReference>
<dbReference type="PANTHER" id="PTHR36442:SF1">
    <property type="entry name" value="CYCLIC-DI-AMP PHOSPHODIESTERASE PGPH"/>
    <property type="match status" value="1"/>
</dbReference>
<reference evidence="4 5" key="2">
    <citation type="journal article" date="2021" name="Int. J. Syst. Evol. Microbiol.">
        <title>Isolation and Polyphasic Characterization of Desulfuromonas versatilis sp. Nov., an Electrogenic Bacteria Capable of Versatile Metabolism Isolated from a Graphene Oxide-Reducing Enrichment Culture.</title>
        <authorList>
            <person name="Xie L."/>
            <person name="Yoshida N."/>
            <person name="Ishii S."/>
            <person name="Meng L."/>
        </authorList>
    </citation>
    <scope>NUCLEOTIDE SEQUENCE [LARGE SCALE GENOMIC DNA]</scope>
    <source>
        <strain evidence="4 5">NIT-T3</strain>
    </source>
</reference>
<dbReference type="InterPro" id="IPR006674">
    <property type="entry name" value="HD_domain"/>
</dbReference>
<accession>A0ABN6DYL6</accession>
<keyword evidence="5" id="KW-1185">Reference proteome</keyword>
<feature type="transmembrane region" description="Helical" evidence="2">
    <location>
        <begin position="516"/>
        <end position="537"/>
    </location>
</feature>
<dbReference type="InterPro" id="IPR006675">
    <property type="entry name" value="HDIG_dom"/>
</dbReference>
<keyword evidence="2" id="KW-0472">Membrane</keyword>
<dbReference type="NCBIfam" id="TIGR00277">
    <property type="entry name" value="HDIG"/>
    <property type="match status" value="1"/>
</dbReference>
<dbReference type="PANTHER" id="PTHR36442">
    <property type="entry name" value="CYCLIC-DI-AMP PHOSPHODIESTERASE PGPH"/>
    <property type="match status" value="1"/>
</dbReference>
<feature type="transmembrane region" description="Helical" evidence="2">
    <location>
        <begin position="381"/>
        <end position="403"/>
    </location>
</feature>
<gene>
    <name evidence="4" type="ORF">DESUT3_22910</name>
</gene>
<dbReference type="InterPro" id="IPR011621">
    <property type="entry name" value="Metal-dep_PHydrolase_7TM_intra"/>
</dbReference>
<reference evidence="4 5" key="1">
    <citation type="journal article" date="2016" name="C (Basel)">
        <title>Selective Growth of and Electricity Production by Marine Exoelectrogenic Bacteria in Self-Aggregated Hydrogel of Microbially Reduced Graphene Oxide.</title>
        <authorList>
            <person name="Yoshida N."/>
            <person name="Goto Y."/>
            <person name="Miyata Y."/>
        </authorList>
    </citation>
    <scope>NUCLEOTIDE SEQUENCE [LARGE SCALE GENOMIC DNA]</scope>
    <source>
        <strain evidence="4 5">NIT-T3</strain>
    </source>
</reference>
<feature type="region of interest" description="Disordered" evidence="1">
    <location>
        <begin position="780"/>
        <end position="826"/>
    </location>
</feature>
<dbReference type="Pfam" id="PF07698">
    <property type="entry name" value="7TM-7TMR_HD"/>
    <property type="match status" value="1"/>
</dbReference>
<dbReference type="RefSeq" id="WP_221248644.1">
    <property type="nucleotide sequence ID" value="NZ_AP024355.1"/>
</dbReference>
<feature type="transmembrane region" description="Helical" evidence="2">
    <location>
        <begin position="438"/>
        <end position="464"/>
    </location>
</feature>
<proteinExistence type="predicted"/>
<dbReference type="Proteomes" id="UP001319827">
    <property type="component" value="Chromosome"/>
</dbReference>
<dbReference type="Pfam" id="PF01966">
    <property type="entry name" value="HD"/>
    <property type="match status" value="1"/>
</dbReference>
<evidence type="ECO:0000313" key="5">
    <source>
        <dbReference type="Proteomes" id="UP001319827"/>
    </source>
</evidence>
<keyword evidence="2" id="KW-1133">Transmembrane helix</keyword>
<evidence type="ECO:0000259" key="3">
    <source>
        <dbReference type="SMART" id="SM00471"/>
    </source>
</evidence>
<evidence type="ECO:0000313" key="4">
    <source>
        <dbReference type="EMBL" id="BCR05222.1"/>
    </source>
</evidence>
<evidence type="ECO:0000256" key="1">
    <source>
        <dbReference type="SAM" id="MobiDB-lite"/>
    </source>
</evidence>
<feature type="transmembrane region" description="Helical" evidence="2">
    <location>
        <begin position="347"/>
        <end position="365"/>
    </location>
</feature>
<dbReference type="SMART" id="SM00471">
    <property type="entry name" value="HDc"/>
    <property type="match status" value="1"/>
</dbReference>
<sequence>MTKSDRKQEAGSRGKAKSGSVSQRRLPWFGERFQGNLLVFLLALFLTIIIIPKGGFIPDYYAAGDIASRDVKAPRDLLIPDETLTEKKRQEAEDEVRSLYDFDPNAGQEIADRLIGAIRKLNSGLAKSVPREDLFKEIATHLGVNFGAEELGPLAELPIRAERPQAREAQAEPDALAVTAPESAESPPSAREQEFYQQLRKVIAQSLGPMVVGNLQLFRADRERGVVIRDLVSQAEWEETDLAAVVGVGDAMNLLQEHLREVRGLGARHRQALFVVIQKLLRPNLTFNKNETEARKRQAREAVTPVLFQVKKGEMVVREGERVSEDQLKKLKALREIGSDYSTLRSGLGLLLCILLLFYCTHLFARRNVRKYRPNNRDLTFLVMTFLGLFVLIKLAIFISTALESAFPYIDSATYYYVFPFAVGAMLVRIVLNSEVALVFAILSALVLGTLFGNSLVICFYALVGSLTGAHWVRQCKERSTLYRAGFRLSLINMALILGIHVMAGRAFDMQLLYKFGFGLAGGLVCAIIVNGTIPLIESAFKYTTDIKLLELANMNQPVLRELMIQAPGTYHHSIIVGNLVEAAAEAINANPLLARVAAYYHDVGKIRKPLYFVENMHGQDNRHDKLAPSMSALILMSHVKDGVELARESKLGEPLVDIIRQHHGTALIKFFYDKAKSKEDPGVQQVDERDYRYPGPKPQTREAALIMLADAVEAASRTLTDPNPARIQGMVQKIINNIFIDGQLDECELTLKDLHNIAKSFNRILAGIFHHRIDYPEPAYKERDKETGKRKNGEDTHREPAKPAKDKEVAPAKGSPEDLKRLGMS</sequence>
<dbReference type="SUPFAM" id="SSF109604">
    <property type="entry name" value="HD-domain/PDEase-like"/>
    <property type="match status" value="1"/>
</dbReference>
<organism evidence="4 5">
    <name type="scientific">Desulfuromonas versatilis</name>
    <dbReference type="NCBI Taxonomy" id="2802975"/>
    <lineage>
        <taxon>Bacteria</taxon>
        <taxon>Pseudomonadati</taxon>
        <taxon>Thermodesulfobacteriota</taxon>
        <taxon>Desulfuromonadia</taxon>
        <taxon>Desulfuromonadales</taxon>
        <taxon>Desulfuromonadaceae</taxon>
        <taxon>Desulfuromonas</taxon>
    </lineage>
</organism>
<feature type="transmembrane region" description="Helical" evidence="2">
    <location>
        <begin position="485"/>
        <end position="504"/>
    </location>
</feature>
<feature type="transmembrane region" description="Helical" evidence="2">
    <location>
        <begin position="33"/>
        <end position="51"/>
    </location>
</feature>
<protein>
    <submittedName>
        <fullName evidence="4">HD family phosphohydrolase</fullName>
    </submittedName>
</protein>
<keyword evidence="2" id="KW-0812">Transmembrane</keyword>